<evidence type="ECO:0000313" key="14">
    <source>
        <dbReference type="EMBL" id="QYD67195.1"/>
    </source>
</evidence>
<dbReference type="SUPFAM" id="SSF47384">
    <property type="entry name" value="Homodimeric domain of signal transducing histidine kinase"/>
    <property type="match status" value="1"/>
</dbReference>
<dbReference type="CDD" id="cd00075">
    <property type="entry name" value="HATPase"/>
    <property type="match status" value="1"/>
</dbReference>
<keyword evidence="4" id="KW-0597">Phosphoprotein</keyword>
<dbReference type="GO" id="GO:0016301">
    <property type="term" value="F:kinase activity"/>
    <property type="evidence" value="ECO:0007669"/>
    <property type="project" value="UniProtKB-KW"/>
</dbReference>
<gene>
    <name evidence="14" type="ORF">KZJ38_12420</name>
</gene>
<dbReference type="SUPFAM" id="SSF55874">
    <property type="entry name" value="ATPase domain of HSP90 chaperone/DNA topoisomerase II/histidine kinase"/>
    <property type="match status" value="1"/>
</dbReference>
<dbReference type="EMBL" id="CP080095">
    <property type="protein sequence ID" value="QYD67195.1"/>
    <property type="molecule type" value="Genomic_DNA"/>
</dbReference>
<dbReference type="InterPro" id="IPR003661">
    <property type="entry name" value="HisK_dim/P_dom"/>
</dbReference>
<proteinExistence type="predicted"/>
<evidence type="ECO:0000256" key="7">
    <source>
        <dbReference type="ARBA" id="ARBA00022777"/>
    </source>
</evidence>
<dbReference type="PROSITE" id="PS50109">
    <property type="entry name" value="HIS_KIN"/>
    <property type="match status" value="1"/>
</dbReference>
<dbReference type="PRINTS" id="PR00344">
    <property type="entry name" value="BCTRLSENSOR"/>
</dbReference>
<dbReference type="Gene3D" id="3.30.565.10">
    <property type="entry name" value="Histidine kinase-like ATPase, C-terminal domain"/>
    <property type="match status" value="1"/>
</dbReference>
<feature type="transmembrane region" description="Helical" evidence="11">
    <location>
        <begin position="178"/>
        <end position="199"/>
    </location>
</feature>
<reference evidence="14 15" key="1">
    <citation type="submission" date="2021-07" db="EMBL/GenBank/DDBJ databases">
        <title>Paraburkholderia edwinii protects Aspergillus sp. from phenazines by acting as a toxin sponge.</title>
        <authorList>
            <person name="Dahlstrom K.M."/>
            <person name="Newman D.K."/>
        </authorList>
    </citation>
    <scope>NUCLEOTIDE SEQUENCE [LARGE SCALE GENOMIC DNA]</scope>
    <source>
        <strain evidence="14 15">Pe01</strain>
    </source>
</reference>
<keyword evidence="5" id="KW-0808">Transferase</keyword>
<accession>A0ABX8UJJ4</accession>
<feature type="domain" description="Histidine kinase" evidence="12">
    <location>
        <begin position="275"/>
        <end position="490"/>
    </location>
</feature>
<evidence type="ECO:0000256" key="6">
    <source>
        <dbReference type="ARBA" id="ARBA00022692"/>
    </source>
</evidence>
<dbReference type="PANTHER" id="PTHR45436">
    <property type="entry name" value="SENSOR HISTIDINE KINASE YKOH"/>
    <property type="match status" value="1"/>
</dbReference>
<evidence type="ECO:0000259" key="13">
    <source>
        <dbReference type="PROSITE" id="PS50885"/>
    </source>
</evidence>
<dbReference type="Pfam" id="PF02518">
    <property type="entry name" value="HATPase_c"/>
    <property type="match status" value="1"/>
</dbReference>
<dbReference type="Gene3D" id="1.10.287.130">
    <property type="match status" value="1"/>
</dbReference>
<dbReference type="InterPro" id="IPR050428">
    <property type="entry name" value="TCS_sensor_his_kinase"/>
</dbReference>
<dbReference type="EC" id="2.7.13.3" evidence="3"/>
<dbReference type="InterPro" id="IPR004358">
    <property type="entry name" value="Sig_transdc_His_kin-like_C"/>
</dbReference>
<dbReference type="PROSITE" id="PS50885">
    <property type="entry name" value="HAMP"/>
    <property type="match status" value="1"/>
</dbReference>
<dbReference type="CDD" id="cd06225">
    <property type="entry name" value="HAMP"/>
    <property type="match status" value="1"/>
</dbReference>
<evidence type="ECO:0000313" key="15">
    <source>
        <dbReference type="Proteomes" id="UP000826462"/>
    </source>
</evidence>
<keyword evidence="10 11" id="KW-0472">Membrane</keyword>
<dbReference type="InterPro" id="IPR036890">
    <property type="entry name" value="HATPase_C_sf"/>
</dbReference>
<dbReference type="CDD" id="cd00082">
    <property type="entry name" value="HisKA"/>
    <property type="match status" value="1"/>
</dbReference>
<evidence type="ECO:0000259" key="12">
    <source>
        <dbReference type="PROSITE" id="PS50109"/>
    </source>
</evidence>
<dbReference type="InterPro" id="IPR036097">
    <property type="entry name" value="HisK_dim/P_sf"/>
</dbReference>
<comment type="catalytic activity">
    <reaction evidence="1">
        <text>ATP + protein L-histidine = ADP + protein N-phospho-L-histidine.</text>
        <dbReference type="EC" id="2.7.13.3"/>
    </reaction>
</comment>
<evidence type="ECO:0000256" key="10">
    <source>
        <dbReference type="ARBA" id="ARBA00023136"/>
    </source>
</evidence>
<dbReference type="InterPro" id="IPR005467">
    <property type="entry name" value="His_kinase_dom"/>
</dbReference>
<dbReference type="SMART" id="SM00387">
    <property type="entry name" value="HATPase_c"/>
    <property type="match status" value="1"/>
</dbReference>
<dbReference type="SMART" id="SM00388">
    <property type="entry name" value="HisKA"/>
    <property type="match status" value="1"/>
</dbReference>
<keyword evidence="15" id="KW-1185">Reference proteome</keyword>
<evidence type="ECO:0000256" key="2">
    <source>
        <dbReference type="ARBA" id="ARBA00004370"/>
    </source>
</evidence>
<sequence>MNLSQRLSLVFSALLLACCAVSAWLQIRASDLHDQQVIQAVSHDLASHIAQNGPLIDRSGPRADMLRALFSQLMAVNPSVEVYLLDANGAIRGDDAPPGHVKRNHVDVRPIRRFLAGEGLPIFGDDPRSVSGRKVFSAAALPGANGATAGYIYVVLLGEAHDKWAARIARNAVLRTTLWSMTLVALAGLIAGLIAFRLITRPLGRLTEAVRDFDAGDETGAAAKLSSLGMLSARGRARGEIAILERAFQQMSNRIAQQWRELTYRDQERRELIANISHDLRTPLTSLHGYLEALSLKFDQLEQPERRRYLSIALLQSTKVGHLAQSLFELARLEHGQIQPAAEAFSLADLLQDVFEKFELAAEARRISLRAQISTRLPEVYADLGMIERVMTNLLDNAIRHTPEGGTIEVELAPSNGKVTVTVSDTGPGIPAQLRDSLFQRPVNVGGAQRIGGLGLLIVQQILHLHRSAISLVDREGKGGTFLFSLDVAVATADR</sequence>
<evidence type="ECO:0000256" key="3">
    <source>
        <dbReference type="ARBA" id="ARBA00012438"/>
    </source>
</evidence>
<evidence type="ECO:0000256" key="4">
    <source>
        <dbReference type="ARBA" id="ARBA00022553"/>
    </source>
</evidence>
<dbReference type="Proteomes" id="UP000826462">
    <property type="component" value="Chromosome 1"/>
</dbReference>
<comment type="subcellular location">
    <subcellularLocation>
        <location evidence="2">Membrane</location>
    </subcellularLocation>
</comment>
<dbReference type="Gene3D" id="6.10.340.10">
    <property type="match status" value="1"/>
</dbReference>
<keyword evidence="9" id="KW-0902">Two-component regulatory system</keyword>
<dbReference type="RefSeq" id="WP_219796189.1">
    <property type="nucleotide sequence ID" value="NZ_CP080095.1"/>
</dbReference>
<dbReference type="PROSITE" id="PS51257">
    <property type="entry name" value="PROKAR_LIPOPROTEIN"/>
    <property type="match status" value="1"/>
</dbReference>
<dbReference type="InterPro" id="IPR003660">
    <property type="entry name" value="HAMP_dom"/>
</dbReference>
<keyword evidence="6 11" id="KW-0812">Transmembrane</keyword>
<feature type="domain" description="HAMP" evidence="13">
    <location>
        <begin position="197"/>
        <end position="260"/>
    </location>
</feature>
<name>A0ABX8UJJ4_9BURK</name>
<evidence type="ECO:0000256" key="8">
    <source>
        <dbReference type="ARBA" id="ARBA00022989"/>
    </source>
</evidence>
<evidence type="ECO:0000256" key="11">
    <source>
        <dbReference type="SAM" id="Phobius"/>
    </source>
</evidence>
<keyword evidence="8 11" id="KW-1133">Transmembrane helix</keyword>
<evidence type="ECO:0000256" key="9">
    <source>
        <dbReference type="ARBA" id="ARBA00023012"/>
    </source>
</evidence>
<evidence type="ECO:0000256" key="1">
    <source>
        <dbReference type="ARBA" id="ARBA00000085"/>
    </source>
</evidence>
<protein>
    <recommendedName>
        <fullName evidence="3">histidine kinase</fullName>
        <ecNumber evidence="3">2.7.13.3</ecNumber>
    </recommendedName>
</protein>
<dbReference type="PANTHER" id="PTHR45436:SF5">
    <property type="entry name" value="SENSOR HISTIDINE KINASE TRCS"/>
    <property type="match status" value="1"/>
</dbReference>
<dbReference type="InterPro" id="IPR003594">
    <property type="entry name" value="HATPase_dom"/>
</dbReference>
<organism evidence="14 15">
    <name type="scientific">Paraburkholderia edwinii</name>
    <dbReference type="NCBI Taxonomy" id="2861782"/>
    <lineage>
        <taxon>Bacteria</taxon>
        <taxon>Pseudomonadati</taxon>
        <taxon>Pseudomonadota</taxon>
        <taxon>Betaproteobacteria</taxon>
        <taxon>Burkholderiales</taxon>
        <taxon>Burkholderiaceae</taxon>
        <taxon>Paraburkholderia</taxon>
    </lineage>
</organism>
<dbReference type="Pfam" id="PF00512">
    <property type="entry name" value="HisKA"/>
    <property type="match status" value="1"/>
</dbReference>
<dbReference type="SMART" id="SM00304">
    <property type="entry name" value="HAMP"/>
    <property type="match status" value="1"/>
</dbReference>
<keyword evidence="7 14" id="KW-0418">Kinase</keyword>
<evidence type="ECO:0000256" key="5">
    <source>
        <dbReference type="ARBA" id="ARBA00022679"/>
    </source>
</evidence>